<dbReference type="PANTHER" id="PTHR31415">
    <property type="entry name" value="OS05G0367900 PROTEIN"/>
    <property type="match status" value="1"/>
</dbReference>
<feature type="transmembrane region" description="Helical" evidence="6">
    <location>
        <begin position="54"/>
        <end position="76"/>
    </location>
</feature>
<comment type="subcellular location">
    <subcellularLocation>
        <location evidence="1">Membrane</location>
        <topology evidence="1">Single-pass membrane protein</topology>
    </subcellularLocation>
</comment>
<dbReference type="GO" id="GO:0005886">
    <property type="term" value="C:plasma membrane"/>
    <property type="evidence" value="ECO:0007669"/>
    <property type="project" value="TreeGrafter"/>
</dbReference>
<evidence type="ECO:0000256" key="6">
    <source>
        <dbReference type="SAM" id="Phobius"/>
    </source>
</evidence>
<dbReference type="KEGG" id="dcr:108226654"/>
<evidence type="ECO:0000256" key="1">
    <source>
        <dbReference type="ARBA" id="ARBA00004167"/>
    </source>
</evidence>
<dbReference type="AlphaFoldDB" id="A0A164VH11"/>
<organism evidence="8">
    <name type="scientific">Daucus carota subsp. sativus</name>
    <name type="common">Carrot</name>
    <dbReference type="NCBI Taxonomy" id="79200"/>
    <lineage>
        <taxon>Eukaryota</taxon>
        <taxon>Viridiplantae</taxon>
        <taxon>Streptophyta</taxon>
        <taxon>Embryophyta</taxon>
        <taxon>Tracheophyta</taxon>
        <taxon>Spermatophyta</taxon>
        <taxon>Magnoliopsida</taxon>
        <taxon>eudicotyledons</taxon>
        <taxon>Gunneridae</taxon>
        <taxon>Pentapetalae</taxon>
        <taxon>asterids</taxon>
        <taxon>campanulids</taxon>
        <taxon>Apiales</taxon>
        <taxon>Apiaceae</taxon>
        <taxon>Apioideae</taxon>
        <taxon>Scandiceae</taxon>
        <taxon>Daucinae</taxon>
        <taxon>Daucus</taxon>
        <taxon>Daucus sect. Daucus</taxon>
    </lineage>
</organism>
<evidence type="ECO:0000256" key="2">
    <source>
        <dbReference type="ARBA" id="ARBA00022692"/>
    </source>
</evidence>
<dbReference type="GO" id="GO:0009506">
    <property type="term" value="C:plasmodesma"/>
    <property type="evidence" value="ECO:0007669"/>
    <property type="project" value="TreeGrafter"/>
</dbReference>
<dbReference type="EMBL" id="LNRQ01000006">
    <property type="protein sequence ID" value="KZM90328.1"/>
    <property type="molecule type" value="Genomic_DNA"/>
</dbReference>
<comment type="caution">
    <text evidence="8">The sequence shown here is derived from an EMBL/GenBank/DDBJ whole genome shotgun (WGS) entry which is preliminary data.</text>
</comment>
<dbReference type="STRING" id="79200.A0A164VH11"/>
<dbReference type="Gramene" id="KZM90328">
    <property type="protein sequence ID" value="KZM90328"/>
    <property type="gene ID" value="DCAR_022307"/>
</dbReference>
<dbReference type="OrthoDB" id="746161at2759"/>
<reference evidence="8" key="1">
    <citation type="journal article" date="2016" name="Nat. Genet.">
        <title>A high-quality carrot genome assembly provides new insights into carotenoid accumulation and asterid genome evolution.</title>
        <authorList>
            <person name="Iorizzo M."/>
            <person name="Ellison S."/>
            <person name="Senalik D."/>
            <person name="Zeng P."/>
            <person name="Satapoomin P."/>
            <person name="Huang J."/>
            <person name="Bowman M."/>
            <person name="Iovene M."/>
            <person name="Sanseverino W."/>
            <person name="Cavagnaro P."/>
            <person name="Yildiz M."/>
            <person name="Macko-Podgorni A."/>
            <person name="Moranska E."/>
            <person name="Grzebelus E."/>
            <person name="Grzebelus D."/>
            <person name="Ashrafi H."/>
            <person name="Zheng Z."/>
            <person name="Cheng S."/>
            <person name="Spooner D."/>
            <person name="Van Deynze A."/>
            <person name="Simon P."/>
        </authorList>
    </citation>
    <scope>NUCLEOTIDE SEQUENCE [LARGE SCALE GENOMIC DNA]</scope>
    <source>
        <tissue evidence="8">Leaf</tissue>
    </source>
</reference>
<name>A0A164VH11_DAUCS</name>
<keyword evidence="2 6" id="KW-0812">Transmembrane</keyword>
<dbReference type="PANTHER" id="PTHR31415:SF9">
    <property type="entry name" value="OS05G0367900 PROTEIN"/>
    <property type="match status" value="1"/>
</dbReference>
<evidence type="ECO:0000256" key="4">
    <source>
        <dbReference type="ARBA" id="ARBA00023136"/>
    </source>
</evidence>
<keyword evidence="3 6" id="KW-1133">Transmembrane helix</keyword>
<evidence type="ECO:0000256" key="5">
    <source>
        <dbReference type="SAM" id="MobiDB-lite"/>
    </source>
</evidence>
<sequence length="246" mass="27306">MAEDPKVDGEPSKVTTTAADGGLKGKWRRRWGYGGWSSYGKSKESYAGHMWRSFAQSILVLLVLFAIIALILWLVYRPHKPKFAIVSAAVFNLSTSTPPFIATTMQFTIVTRNPNDHASIYYDRLSAFVSYRNQRITPHLSLPPLHQREDSTVSFAPILGGSAVPVSLDLANGILMDVEGYGLVQLRVVLQGRVKYKAAGIKTSHYDLYVTCDMLLGLKRGMVGQVPLLNTNHDPNQDQHTCKVDL</sequence>
<evidence type="ECO:0000313" key="8">
    <source>
        <dbReference type="EMBL" id="KZM90328.1"/>
    </source>
</evidence>
<evidence type="ECO:0000256" key="3">
    <source>
        <dbReference type="ARBA" id="ARBA00022989"/>
    </source>
</evidence>
<proteinExistence type="predicted"/>
<accession>A0A164VH11</accession>
<gene>
    <name evidence="8" type="ORF">DCAR_022307</name>
</gene>
<feature type="domain" description="Late embryogenesis abundant protein LEA-2 subgroup" evidence="7">
    <location>
        <begin position="112"/>
        <end position="211"/>
    </location>
</feature>
<dbReference type="GO" id="GO:0098542">
    <property type="term" value="P:defense response to other organism"/>
    <property type="evidence" value="ECO:0007669"/>
    <property type="project" value="InterPro"/>
</dbReference>
<dbReference type="InterPro" id="IPR044839">
    <property type="entry name" value="NDR1-like"/>
</dbReference>
<protein>
    <recommendedName>
        <fullName evidence="7">Late embryogenesis abundant protein LEA-2 subgroup domain-containing protein</fullName>
    </recommendedName>
</protein>
<keyword evidence="4 6" id="KW-0472">Membrane</keyword>
<feature type="compositionally biased region" description="Basic and acidic residues" evidence="5">
    <location>
        <begin position="1"/>
        <end position="11"/>
    </location>
</feature>
<dbReference type="InterPro" id="IPR004864">
    <property type="entry name" value="LEA_2"/>
</dbReference>
<feature type="region of interest" description="Disordered" evidence="5">
    <location>
        <begin position="1"/>
        <end position="20"/>
    </location>
</feature>
<dbReference type="OMA" id="HYRFPGK"/>
<dbReference type="Pfam" id="PF03168">
    <property type="entry name" value="LEA_2"/>
    <property type="match status" value="1"/>
</dbReference>
<evidence type="ECO:0000259" key="7">
    <source>
        <dbReference type="Pfam" id="PF03168"/>
    </source>
</evidence>